<dbReference type="Proteomes" id="UP001055072">
    <property type="component" value="Unassembled WGS sequence"/>
</dbReference>
<comment type="caution">
    <text evidence="1">The sequence shown here is derived from an EMBL/GenBank/DDBJ whole genome shotgun (WGS) entry which is preliminary data.</text>
</comment>
<organism evidence="1 2">
    <name type="scientific">Irpex rosettiformis</name>
    <dbReference type="NCBI Taxonomy" id="378272"/>
    <lineage>
        <taxon>Eukaryota</taxon>
        <taxon>Fungi</taxon>
        <taxon>Dikarya</taxon>
        <taxon>Basidiomycota</taxon>
        <taxon>Agaricomycotina</taxon>
        <taxon>Agaricomycetes</taxon>
        <taxon>Polyporales</taxon>
        <taxon>Irpicaceae</taxon>
        <taxon>Irpex</taxon>
    </lineage>
</organism>
<accession>A0ACB8TSL3</accession>
<reference evidence="1" key="1">
    <citation type="journal article" date="2021" name="Environ. Microbiol.">
        <title>Gene family expansions and transcriptome signatures uncover fungal adaptations to wood decay.</title>
        <authorList>
            <person name="Hage H."/>
            <person name="Miyauchi S."/>
            <person name="Viragh M."/>
            <person name="Drula E."/>
            <person name="Min B."/>
            <person name="Chaduli D."/>
            <person name="Navarro D."/>
            <person name="Favel A."/>
            <person name="Norest M."/>
            <person name="Lesage-Meessen L."/>
            <person name="Balint B."/>
            <person name="Merenyi Z."/>
            <person name="de Eugenio L."/>
            <person name="Morin E."/>
            <person name="Martinez A.T."/>
            <person name="Baldrian P."/>
            <person name="Stursova M."/>
            <person name="Martinez M.J."/>
            <person name="Novotny C."/>
            <person name="Magnuson J.K."/>
            <person name="Spatafora J.W."/>
            <person name="Maurice S."/>
            <person name="Pangilinan J."/>
            <person name="Andreopoulos W."/>
            <person name="LaButti K."/>
            <person name="Hundley H."/>
            <person name="Na H."/>
            <person name="Kuo A."/>
            <person name="Barry K."/>
            <person name="Lipzen A."/>
            <person name="Henrissat B."/>
            <person name="Riley R."/>
            <person name="Ahrendt S."/>
            <person name="Nagy L.G."/>
            <person name="Grigoriev I.V."/>
            <person name="Martin F."/>
            <person name="Rosso M.N."/>
        </authorList>
    </citation>
    <scope>NUCLEOTIDE SEQUENCE</scope>
    <source>
        <strain evidence="1">CBS 384.51</strain>
    </source>
</reference>
<keyword evidence="2" id="KW-1185">Reference proteome</keyword>
<proteinExistence type="predicted"/>
<evidence type="ECO:0000313" key="1">
    <source>
        <dbReference type="EMBL" id="KAI0085000.1"/>
    </source>
</evidence>
<name>A0ACB8TSL3_9APHY</name>
<evidence type="ECO:0000313" key="2">
    <source>
        <dbReference type="Proteomes" id="UP001055072"/>
    </source>
</evidence>
<sequence>MELIRLAEPIVRLKKAYQLRGPFEIFTEAEAKLDIGMYYYHLLEQVLWVQNISQQIIDWTVLPYTGNKDTPKFCSCSDLPKRCPCYHYEPVVFNLNMLFLSSDESSSSEESDLTPLLAWNWASEAGSSQHLFPSEAQAEALVEVESEVWVLDSCRYGSSKYIWLVIFGRVHAGVKGSPSLGLQIPKADDDTGVQEPHVAVNLDSDESDNDPYLDALYLNNAEDSDSDFAKSPRCLKDDPLFIPMDDLFNNLDDAMMTQTLAEQLDIVPSTFYEDPLLRNIYLSTFLDSVMNHTTHESVRLQLEHEHRTIATLVESEQVGTSQVSGKLREFQHWCSPQDAPGHIPPDWQKRFDVFPNRNCVLNDIYNGWAWCATQASLSRERGGEWEIDIGLPMKTNKFTGQYSCNVMYLTILNNPNGKQFLREETILICTIPGPTEPSLK</sequence>
<gene>
    <name evidence="1" type="ORF">BDY19DRAFT_909442</name>
</gene>
<dbReference type="EMBL" id="MU274936">
    <property type="protein sequence ID" value="KAI0085000.1"/>
    <property type="molecule type" value="Genomic_DNA"/>
</dbReference>
<protein>
    <submittedName>
        <fullName evidence="1">Uncharacterized protein</fullName>
    </submittedName>
</protein>